<dbReference type="EMBL" id="ML145089">
    <property type="protein sequence ID" value="TBU63511.1"/>
    <property type="molecule type" value="Genomic_DNA"/>
</dbReference>
<dbReference type="Proteomes" id="UP000292082">
    <property type="component" value="Unassembled WGS sequence"/>
</dbReference>
<proteinExistence type="predicted"/>
<dbReference type="AlphaFoldDB" id="A0A4Q9MFA4"/>
<evidence type="ECO:0000313" key="1">
    <source>
        <dbReference type="EMBL" id="TBU24762.1"/>
    </source>
</evidence>
<name>A0A4Q9MFA4_9APHY</name>
<organism evidence="1">
    <name type="scientific">Dichomitus squalens</name>
    <dbReference type="NCBI Taxonomy" id="114155"/>
    <lineage>
        <taxon>Eukaryota</taxon>
        <taxon>Fungi</taxon>
        <taxon>Dikarya</taxon>
        <taxon>Basidiomycota</taxon>
        <taxon>Agaricomycotina</taxon>
        <taxon>Agaricomycetes</taxon>
        <taxon>Polyporales</taxon>
        <taxon>Polyporaceae</taxon>
        <taxon>Dichomitus</taxon>
    </lineage>
</organism>
<protein>
    <submittedName>
        <fullName evidence="1">Uncharacterized protein</fullName>
    </submittedName>
</protein>
<evidence type="ECO:0000313" key="2">
    <source>
        <dbReference type="EMBL" id="TBU63511.1"/>
    </source>
</evidence>
<reference evidence="1 3" key="1">
    <citation type="submission" date="2019-01" db="EMBL/GenBank/DDBJ databases">
        <title>Draft genome sequences of three monokaryotic isolates of the white-rot basidiomycete fungus Dichomitus squalens.</title>
        <authorList>
            <consortium name="DOE Joint Genome Institute"/>
            <person name="Lopez S.C."/>
            <person name="Andreopoulos B."/>
            <person name="Pangilinan J."/>
            <person name="Lipzen A."/>
            <person name="Riley R."/>
            <person name="Ahrendt S."/>
            <person name="Ng V."/>
            <person name="Barry K."/>
            <person name="Daum C."/>
            <person name="Grigoriev I.V."/>
            <person name="Hilden K.S."/>
            <person name="Makela M.R."/>
            <person name="de Vries R.P."/>
        </authorList>
    </citation>
    <scope>NUCLEOTIDE SEQUENCE [LARGE SCALE GENOMIC DNA]</scope>
    <source>
        <strain evidence="2 3">CBS 464.89</strain>
        <strain evidence="1">OM18370.1</strain>
    </source>
</reference>
<keyword evidence="3" id="KW-1185">Reference proteome</keyword>
<accession>A0A4Q9MFA4</accession>
<dbReference type="Proteomes" id="UP000292957">
    <property type="component" value="Unassembled WGS sequence"/>
</dbReference>
<gene>
    <name evidence="2" type="ORF">BD310DRAFT_916543</name>
    <name evidence="1" type="ORF">BD311DRAFT_765954</name>
</gene>
<dbReference type="EMBL" id="ML143473">
    <property type="protein sequence ID" value="TBU24762.1"/>
    <property type="molecule type" value="Genomic_DNA"/>
</dbReference>
<sequence length="52" mass="5995">MSQSYPMITAPGLLLLLLLIHLSAVLHPWRRHALMAFLFLLDRNLGIMLRNL</sequence>
<evidence type="ECO:0000313" key="3">
    <source>
        <dbReference type="Proteomes" id="UP000292082"/>
    </source>
</evidence>